<reference evidence="3" key="1">
    <citation type="submission" date="2008-07" db="EMBL/GenBank/DDBJ databases">
        <title>Annotation of Ajellomyces capsulatus strain H88.</title>
        <authorList>
            <person name="Champion M."/>
            <person name="Cuomo C."/>
            <person name="Ma L.-J."/>
            <person name="Henn M.R."/>
            <person name="Sil A."/>
            <person name="Goldman B."/>
            <person name="Young S.K."/>
            <person name="Kodira C.D."/>
            <person name="Zeng Q."/>
            <person name="Koehrsen M."/>
            <person name="Alvarado L."/>
            <person name="Berlin A."/>
            <person name="Borenstein D."/>
            <person name="Chen Z."/>
            <person name="Engels R."/>
            <person name="Freedman E."/>
            <person name="Gellesch M."/>
            <person name="Goldberg J."/>
            <person name="Griggs A."/>
            <person name="Gujja S."/>
            <person name="Heiman D."/>
            <person name="Hepburn T."/>
            <person name="Howarth C."/>
            <person name="Jen D."/>
            <person name="Larson L."/>
            <person name="Lewis B."/>
            <person name="Mehta T."/>
            <person name="Park D."/>
            <person name="Pearson M."/>
            <person name="Roberts A."/>
            <person name="Saif S."/>
            <person name="Shea T."/>
            <person name="Shenoy N."/>
            <person name="Sisk P."/>
            <person name="Stolte C."/>
            <person name="Sykes S."/>
            <person name="Walk T."/>
            <person name="White J."/>
            <person name="Yandava C."/>
            <person name="Klein B."/>
            <person name="McEwen J.G."/>
            <person name="Puccia R."/>
            <person name="Goldman G.H."/>
            <person name="Felipe M.S."/>
            <person name="Nino-Vega G."/>
            <person name="San-Blas G."/>
            <person name="Taylor J."/>
            <person name="Mendoza L."/>
            <person name="Galagan J."/>
            <person name="Nusbaum C."/>
            <person name="Birren B."/>
        </authorList>
    </citation>
    <scope>NUCLEOTIDE SEQUENCE [LARGE SCALE GENOMIC DNA]</scope>
    <source>
        <strain evidence="3">H88</strain>
    </source>
</reference>
<evidence type="ECO:0000313" key="2">
    <source>
        <dbReference type="EMBL" id="EGC47576.1"/>
    </source>
</evidence>
<proteinExistence type="predicted"/>
<feature type="region of interest" description="Disordered" evidence="1">
    <location>
        <begin position="1"/>
        <end position="46"/>
    </location>
</feature>
<protein>
    <submittedName>
        <fullName evidence="2">Predicted protein</fullName>
    </submittedName>
</protein>
<gene>
    <name evidence="2" type="ORF">HCEG_06791</name>
</gene>
<evidence type="ECO:0000256" key="1">
    <source>
        <dbReference type="SAM" id="MobiDB-lite"/>
    </source>
</evidence>
<feature type="compositionally biased region" description="Basic and acidic residues" evidence="1">
    <location>
        <begin position="1"/>
        <end position="21"/>
    </location>
</feature>
<dbReference type="HOGENOM" id="CLU_1453996_0_0_1"/>
<evidence type="ECO:0000313" key="3">
    <source>
        <dbReference type="Proteomes" id="UP000008142"/>
    </source>
</evidence>
<organism evidence="3">
    <name type="scientific">Ajellomyces capsulatus (strain H88)</name>
    <name type="common">Darling's disease fungus</name>
    <name type="synonym">Histoplasma capsulatum</name>
    <dbReference type="NCBI Taxonomy" id="544711"/>
    <lineage>
        <taxon>Eukaryota</taxon>
        <taxon>Fungi</taxon>
        <taxon>Dikarya</taxon>
        <taxon>Ascomycota</taxon>
        <taxon>Pezizomycotina</taxon>
        <taxon>Eurotiomycetes</taxon>
        <taxon>Eurotiomycetidae</taxon>
        <taxon>Onygenales</taxon>
        <taxon>Ajellomycetaceae</taxon>
        <taxon>Histoplasma</taxon>
    </lineage>
</organism>
<dbReference type="AlphaFoldDB" id="F0UNB8"/>
<sequence>MPEHQYKDKKNNQQCRDRWREEDEEEEEKKMGGDGGWSEVERRNWNEKREACPSEKEEEEYRLVRRHRTFAGAFDRIGRIGRIGLLFTRATLPLRGGGFITRNDSGVSETMWGVSVSLRPYSSHSLIHGWNSAGGPNFFELIDGGVGTWICFVMEETRPLLPREPKSKFLKILRDTKSFLSRLYGK</sequence>
<name>F0UNB8_AJEC8</name>
<dbReference type="Proteomes" id="UP000008142">
    <property type="component" value="Unassembled WGS sequence"/>
</dbReference>
<dbReference type="EMBL" id="DS990640">
    <property type="protein sequence ID" value="EGC47576.1"/>
    <property type="molecule type" value="Genomic_DNA"/>
</dbReference>
<accession>F0UNB8</accession>